<dbReference type="RefSeq" id="WP_153235449.1">
    <property type="nucleotide sequence ID" value="NZ_WINI01000007.1"/>
</dbReference>
<feature type="transmembrane region" description="Helical" evidence="5">
    <location>
        <begin position="106"/>
        <end position="126"/>
    </location>
</feature>
<keyword evidence="4 5" id="KW-0472">Membrane</keyword>
<gene>
    <name evidence="6" type="ORF">GEV47_14395</name>
</gene>
<reference evidence="6 7" key="1">
    <citation type="submission" date="2019-10" db="EMBL/GenBank/DDBJ databases">
        <title>Glaciimonas soli sp. nov., a psychrophilic bacterium isolated from the forest soil of a high elevation mountain in Taiwan.</title>
        <authorList>
            <person name="Wang L.-T."/>
            <person name="Shieh W.Y."/>
        </authorList>
    </citation>
    <scope>NUCLEOTIDE SEQUENCE [LARGE SCALE GENOMIC DNA]</scope>
    <source>
        <strain evidence="6 7">GS1</strain>
    </source>
</reference>
<organism evidence="6 7">
    <name type="scientific">Glaciimonas soli</name>
    <dbReference type="NCBI Taxonomy" id="2590999"/>
    <lineage>
        <taxon>Bacteria</taxon>
        <taxon>Pseudomonadati</taxon>
        <taxon>Pseudomonadota</taxon>
        <taxon>Betaproteobacteria</taxon>
        <taxon>Burkholderiales</taxon>
        <taxon>Oxalobacteraceae</taxon>
        <taxon>Glaciimonas</taxon>
    </lineage>
</organism>
<dbReference type="Pfam" id="PF01124">
    <property type="entry name" value="MAPEG"/>
    <property type="match status" value="1"/>
</dbReference>
<comment type="caution">
    <text evidence="6">The sequence shown here is derived from an EMBL/GenBank/DDBJ whole genome shotgun (WGS) entry which is preliminary data.</text>
</comment>
<dbReference type="Gene3D" id="1.20.120.550">
    <property type="entry name" value="Membrane associated eicosanoid/glutathione metabolism-like domain"/>
    <property type="match status" value="1"/>
</dbReference>
<evidence type="ECO:0008006" key="8">
    <source>
        <dbReference type="Google" id="ProtNLM"/>
    </source>
</evidence>
<keyword evidence="3 5" id="KW-1133">Transmembrane helix</keyword>
<protein>
    <recommendedName>
        <fullName evidence="8">MAPEG superfamily protein</fullName>
    </recommendedName>
</protein>
<dbReference type="AlphaFoldDB" id="A0A843YZA4"/>
<sequence length="127" mass="14152">MTIAYWCVLLAGLMPILTVSFAKVGGRGDDNHDPRAWLEKQSGFRRRADYAHRNHFEAFPFFAAAVIIAQQVHAAQTPLNILALVFIAARLAYTAFYLTDKPSFRSAVWFVAYLSIVGIFVLAGMAQ</sequence>
<keyword evidence="2 5" id="KW-0812">Transmembrane</keyword>
<dbReference type="EMBL" id="WINI01000007">
    <property type="protein sequence ID" value="MQR01866.1"/>
    <property type="molecule type" value="Genomic_DNA"/>
</dbReference>
<keyword evidence="7" id="KW-1185">Reference proteome</keyword>
<comment type="subcellular location">
    <subcellularLocation>
        <location evidence="1">Membrane</location>
    </subcellularLocation>
</comment>
<dbReference type="InterPro" id="IPR023352">
    <property type="entry name" value="MAPEG-like_dom_sf"/>
</dbReference>
<evidence type="ECO:0000256" key="5">
    <source>
        <dbReference type="SAM" id="Phobius"/>
    </source>
</evidence>
<dbReference type="PANTHER" id="PTHR35371">
    <property type="entry name" value="INNER MEMBRANE PROTEIN"/>
    <property type="match status" value="1"/>
</dbReference>
<evidence type="ECO:0000256" key="2">
    <source>
        <dbReference type="ARBA" id="ARBA00022692"/>
    </source>
</evidence>
<evidence type="ECO:0000256" key="1">
    <source>
        <dbReference type="ARBA" id="ARBA00004370"/>
    </source>
</evidence>
<feature type="transmembrane region" description="Helical" evidence="5">
    <location>
        <begin position="81"/>
        <end position="99"/>
    </location>
</feature>
<evidence type="ECO:0000313" key="7">
    <source>
        <dbReference type="Proteomes" id="UP000451565"/>
    </source>
</evidence>
<evidence type="ECO:0000256" key="4">
    <source>
        <dbReference type="ARBA" id="ARBA00023136"/>
    </source>
</evidence>
<evidence type="ECO:0000256" key="3">
    <source>
        <dbReference type="ARBA" id="ARBA00022989"/>
    </source>
</evidence>
<dbReference type="SUPFAM" id="SSF161084">
    <property type="entry name" value="MAPEG domain-like"/>
    <property type="match status" value="1"/>
</dbReference>
<dbReference type="PANTHER" id="PTHR35371:SF1">
    <property type="entry name" value="BLR7753 PROTEIN"/>
    <property type="match status" value="1"/>
</dbReference>
<dbReference type="OrthoDB" id="513661at2"/>
<dbReference type="Proteomes" id="UP000451565">
    <property type="component" value="Unassembled WGS sequence"/>
</dbReference>
<name>A0A843YZA4_9BURK</name>
<proteinExistence type="predicted"/>
<dbReference type="GO" id="GO:0016020">
    <property type="term" value="C:membrane"/>
    <property type="evidence" value="ECO:0007669"/>
    <property type="project" value="UniProtKB-SubCell"/>
</dbReference>
<dbReference type="InterPro" id="IPR001129">
    <property type="entry name" value="Membr-assoc_MAPEG"/>
</dbReference>
<evidence type="ECO:0000313" key="6">
    <source>
        <dbReference type="EMBL" id="MQR01866.1"/>
    </source>
</evidence>
<accession>A0A843YZA4</accession>